<feature type="compositionally biased region" description="Acidic residues" evidence="1">
    <location>
        <begin position="51"/>
        <end position="66"/>
    </location>
</feature>
<keyword evidence="2" id="KW-0812">Transmembrane</keyword>
<evidence type="ECO:0000256" key="1">
    <source>
        <dbReference type="SAM" id="MobiDB-lite"/>
    </source>
</evidence>
<organism evidence="3 4">
    <name type="scientific">Petrolisthes manimaculis</name>
    <dbReference type="NCBI Taxonomy" id="1843537"/>
    <lineage>
        <taxon>Eukaryota</taxon>
        <taxon>Metazoa</taxon>
        <taxon>Ecdysozoa</taxon>
        <taxon>Arthropoda</taxon>
        <taxon>Crustacea</taxon>
        <taxon>Multicrustacea</taxon>
        <taxon>Malacostraca</taxon>
        <taxon>Eumalacostraca</taxon>
        <taxon>Eucarida</taxon>
        <taxon>Decapoda</taxon>
        <taxon>Pleocyemata</taxon>
        <taxon>Anomura</taxon>
        <taxon>Galatheoidea</taxon>
        <taxon>Porcellanidae</taxon>
        <taxon>Petrolisthes</taxon>
    </lineage>
</organism>
<proteinExistence type="predicted"/>
<comment type="caution">
    <text evidence="3">The sequence shown here is derived from an EMBL/GenBank/DDBJ whole genome shotgun (WGS) entry which is preliminary data.</text>
</comment>
<name>A0AAE1UFT4_9EUCA</name>
<keyword evidence="2" id="KW-1133">Transmembrane helix</keyword>
<accession>A0AAE1UFT4</accession>
<dbReference type="Proteomes" id="UP001292094">
    <property type="component" value="Unassembled WGS sequence"/>
</dbReference>
<keyword evidence="4" id="KW-1185">Reference proteome</keyword>
<keyword evidence="2" id="KW-0472">Membrane</keyword>
<reference evidence="3" key="1">
    <citation type="submission" date="2023-11" db="EMBL/GenBank/DDBJ databases">
        <title>Genome assemblies of two species of porcelain crab, Petrolisthes cinctipes and Petrolisthes manimaculis (Anomura: Porcellanidae).</title>
        <authorList>
            <person name="Angst P."/>
        </authorList>
    </citation>
    <scope>NUCLEOTIDE SEQUENCE</scope>
    <source>
        <strain evidence="3">PB745_02</strain>
        <tissue evidence="3">Gill</tissue>
    </source>
</reference>
<dbReference type="AlphaFoldDB" id="A0AAE1UFT4"/>
<feature type="region of interest" description="Disordered" evidence="1">
    <location>
        <begin position="47"/>
        <end position="84"/>
    </location>
</feature>
<evidence type="ECO:0000313" key="4">
    <source>
        <dbReference type="Proteomes" id="UP001292094"/>
    </source>
</evidence>
<feature type="transmembrane region" description="Helical" evidence="2">
    <location>
        <begin position="6"/>
        <end position="24"/>
    </location>
</feature>
<sequence>MGQVITWSVILGVLAIVCVLMWFYRHDGSCYRSCCCCCDPCINTAGKQKEEEEEEEEEGEEVEIEEVMIPPLPTKDQPSYSARD</sequence>
<evidence type="ECO:0000313" key="3">
    <source>
        <dbReference type="EMBL" id="KAK4321962.1"/>
    </source>
</evidence>
<gene>
    <name evidence="3" type="ORF">Pmani_007272</name>
</gene>
<dbReference type="EMBL" id="JAWZYT010000550">
    <property type="protein sequence ID" value="KAK4321962.1"/>
    <property type="molecule type" value="Genomic_DNA"/>
</dbReference>
<protein>
    <submittedName>
        <fullName evidence="3">Uncharacterized protein</fullName>
    </submittedName>
</protein>
<evidence type="ECO:0000256" key="2">
    <source>
        <dbReference type="SAM" id="Phobius"/>
    </source>
</evidence>